<keyword evidence="3" id="KW-0862">Zinc</keyword>
<name>A0A8C0U4W5_CYACU</name>
<dbReference type="InterPro" id="IPR001841">
    <property type="entry name" value="Znf_RING"/>
</dbReference>
<dbReference type="InterPro" id="IPR051834">
    <property type="entry name" value="RING_finger_E3_ligase"/>
</dbReference>
<dbReference type="Gene3D" id="3.30.40.10">
    <property type="entry name" value="Zinc/RING finger domain, C3HC4 (zinc finger)"/>
    <property type="match status" value="1"/>
</dbReference>
<dbReference type="PANTHER" id="PTHR45931:SF3">
    <property type="entry name" value="RING ZINC FINGER-CONTAINING PROTEIN"/>
    <property type="match status" value="1"/>
</dbReference>
<dbReference type="GO" id="GO:0008270">
    <property type="term" value="F:zinc ion binding"/>
    <property type="evidence" value="ECO:0007669"/>
    <property type="project" value="UniProtKB-KW"/>
</dbReference>
<accession>A0A8C0U4W5</accession>
<dbReference type="AlphaFoldDB" id="A0A8C0U4W5"/>
<dbReference type="PANTHER" id="PTHR45931">
    <property type="entry name" value="SI:CH211-59O9.10"/>
    <property type="match status" value="1"/>
</dbReference>
<evidence type="ECO:0000259" key="5">
    <source>
        <dbReference type="PROSITE" id="PS50089"/>
    </source>
</evidence>
<organism evidence="6 7">
    <name type="scientific">Cyanistes caeruleus</name>
    <name type="common">Eurasian blue tit</name>
    <name type="synonym">Parus caeruleus</name>
    <dbReference type="NCBI Taxonomy" id="156563"/>
    <lineage>
        <taxon>Eukaryota</taxon>
        <taxon>Metazoa</taxon>
        <taxon>Chordata</taxon>
        <taxon>Craniata</taxon>
        <taxon>Vertebrata</taxon>
        <taxon>Euteleostomi</taxon>
        <taxon>Archelosauria</taxon>
        <taxon>Archosauria</taxon>
        <taxon>Dinosauria</taxon>
        <taxon>Saurischia</taxon>
        <taxon>Theropoda</taxon>
        <taxon>Coelurosauria</taxon>
        <taxon>Aves</taxon>
        <taxon>Neognathae</taxon>
        <taxon>Neoaves</taxon>
        <taxon>Telluraves</taxon>
        <taxon>Australaves</taxon>
        <taxon>Passeriformes</taxon>
        <taxon>Paridae</taxon>
        <taxon>Cyanistes</taxon>
    </lineage>
</organism>
<dbReference type="InterPro" id="IPR013083">
    <property type="entry name" value="Znf_RING/FYVE/PHD"/>
</dbReference>
<dbReference type="Proteomes" id="UP000694410">
    <property type="component" value="Unplaced"/>
</dbReference>
<dbReference type="GO" id="GO:0061630">
    <property type="term" value="F:ubiquitin protein ligase activity"/>
    <property type="evidence" value="ECO:0007669"/>
    <property type="project" value="TreeGrafter"/>
</dbReference>
<dbReference type="GO" id="GO:0006511">
    <property type="term" value="P:ubiquitin-dependent protein catabolic process"/>
    <property type="evidence" value="ECO:0007669"/>
    <property type="project" value="TreeGrafter"/>
</dbReference>
<reference evidence="6" key="2">
    <citation type="submission" date="2025-09" db="UniProtKB">
        <authorList>
            <consortium name="Ensembl"/>
        </authorList>
    </citation>
    <scope>IDENTIFICATION</scope>
</reference>
<keyword evidence="2 4" id="KW-0863">Zinc-finger</keyword>
<sequence>MWGWLGWDGEGIPLLWEVWEPFPTGISRAVSSWDFPSRFQPGFPKLCHFWQVPHVHSRPQALSHLPQQACAVCLEDFRLQEELGVLPCQHAFHRKCLLKWLEVRCVCPMCNKPAAEPRAGIGTLLDELV</sequence>
<evidence type="ECO:0000256" key="1">
    <source>
        <dbReference type="ARBA" id="ARBA00022723"/>
    </source>
</evidence>
<keyword evidence="1" id="KW-0479">Metal-binding</keyword>
<evidence type="ECO:0000256" key="2">
    <source>
        <dbReference type="ARBA" id="ARBA00022771"/>
    </source>
</evidence>
<dbReference type="SMART" id="SM00184">
    <property type="entry name" value="RING"/>
    <property type="match status" value="1"/>
</dbReference>
<gene>
    <name evidence="6" type="primary">LOC111945315</name>
</gene>
<proteinExistence type="predicted"/>
<feature type="domain" description="RING-type" evidence="5">
    <location>
        <begin position="70"/>
        <end position="111"/>
    </location>
</feature>
<keyword evidence="7" id="KW-1185">Reference proteome</keyword>
<evidence type="ECO:0000256" key="4">
    <source>
        <dbReference type="PROSITE-ProRule" id="PRU00175"/>
    </source>
</evidence>
<dbReference type="PROSITE" id="PS50089">
    <property type="entry name" value="ZF_RING_2"/>
    <property type="match status" value="1"/>
</dbReference>
<evidence type="ECO:0000256" key="3">
    <source>
        <dbReference type="ARBA" id="ARBA00022833"/>
    </source>
</evidence>
<dbReference type="GO" id="GO:0005634">
    <property type="term" value="C:nucleus"/>
    <property type="evidence" value="ECO:0007669"/>
    <property type="project" value="TreeGrafter"/>
</dbReference>
<dbReference type="Pfam" id="PF13639">
    <property type="entry name" value="zf-RING_2"/>
    <property type="match status" value="1"/>
</dbReference>
<protein>
    <submittedName>
        <fullName evidence="6">RING finger protein 122-like</fullName>
    </submittedName>
</protein>
<evidence type="ECO:0000313" key="6">
    <source>
        <dbReference type="Ensembl" id="ENSCCEP00000003831.1"/>
    </source>
</evidence>
<dbReference type="Ensembl" id="ENSCCET00000006377.1">
    <property type="protein sequence ID" value="ENSCCEP00000003831.1"/>
    <property type="gene ID" value="ENSCCEG00000004275.1"/>
</dbReference>
<reference evidence="6" key="1">
    <citation type="submission" date="2025-08" db="UniProtKB">
        <authorList>
            <consortium name="Ensembl"/>
        </authorList>
    </citation>
    <scope>IDENTIFICATION</scope>
</reference>
<dbReference type="SUPFAM" id="SSF57850">
    <property type="entry name" value="RING/U-box"/>
    <property type="match status" value="1"/>
</dbReference>
<evidence type="ECO:0000313" key="7">
    <source>
        <dbReference type="Proteomes" id="UP000694410"/>
    </source>
</evidence>